<dbReference type="InterPro" id="IPR036590">
    <property type="entry name" value="SRAP-like"/>
</dbReference>
<evidence type="ECO:0000256" key="8">
    <source>
        <dbReference type="ARBA" id="ARBA00023239"/>
    </source>
</evidence>
<evidence type="ECO:0000256" key="7">
    <source>
        <dbReference type="ARBA" id="ARBA00023125"/>
    </source>
</evidence>
<feature type="region of interest" description="Disordered" evidence="12">
    <location>
        <begin position="151"/>
        <end position="197"/>
    </location>
</feature>
<keyword evidence="7" id="KW-0238">DNA-binding</keyword>
<keyword evidence="4" id="KW-0227">DNA damage</keyword>
<evidence type="ECO:0000256" key="6">
    <source>
        <dbReference type="ARBA" id="ARBA00023124"/>
    </source>
</evidence>
<keyword evidence="8" id="KW-0456">Lyase</keyword>
<dbReference type="GO" id="GO:0008233">
    <property type="term" value="F:peptidase activity"/>
    <property type="evidence" value="ECO:0007669"/>
    <property type="project" value="UniProtKB-KW"/>
</dbReference>
<feature type="domain" description="Rhodanese" evidence="13">
    <location>
        <begin position="113"/>
        <end position="138"/>
    </location>
</feature>
<name>A0A812EUS4_ACAPH</name>
<protein>
    <recommendedName>
        <fullName evidence="2">Abasic site processing protein HMCES</fullName>
    </recommendedName>
    <alternativeName>
        <fullName evidence="9">Embryonic stem cell-specific 5-hydroxymethylcytosine-binding protein</fullName>
    </alternativeName>
    <alternativeName>
        <fullName evidence="10">Peptidase HMCES</fullName>
    </alternativeName>
    <alternativeName>
        <fullName evidence="11">SRAP domain-containing protein 1</fullName>
    </alternativeName>
</protein>
<dbReference type="InterPro" id="IPR003738">
    <property type="entry name" value="SRAP"/>
</dbReference>
<evidence type="ECO:0000256" key="4">
    <source>
        <dbReference type="ARBA" id="ARBA00022763"/>
    </source>
</evidence>
<dbReference type="PANTHER" id="PTHR13604">
    <property type="entry name" value="DC12-RELATED"/>
    <property type="match status" value="1"/>
</dbReference>
<dbReference type="SUPFAM" id="SSF143081">
    <property type="entry name" value="BB1717-like"/>
    <property type="match status" value="1"/>
</dbReference>
<evidence type="ECO:0000256" key="10">
    <source>
        <dbReference type="ARBA" id="ARBA00030898"/>
    </source>
</evidence>
<comment type="caution">
    <text evidence="14">The sequence shown here is derived from an EMBL/GenBank/DDBJ whole genome shotgun (WGS) entry which is preliminary data.</text>
</comment>
<evidence type="ECO:0000256" key="9">
    <source>
        <dbReference type="ARBA" id="ARBA00030390"/>
    </source>
</evidence>
<dbReference type="GO" id="GO:0016829">
    <property type="term" value="F:lyase activity"/>
    <property type="evidence" value="ECO:0007669"/>
    <property type="project" value="UniProtKB-KW"/>
</dbReference>
<accession>A0A812EUS4</accession>
<dbReference type="GO" id="GO:0006508">
    <property type="term" value="P:proteolysis"/>
    <property type="evidence" value="ECO:0007669"/>
    <property type="project" value="UniProtKB-KW"/>
</dbReference>
<keyword evidence="6" id="KW-0190">Covalent protein-DNA linkage</keyword>
<dbReference type="PANTHER" id="PTHR13604:SF0">
    <property type="entry name" value="ABASIC SITE PROCESSING PROTEIN HMCES"/>
    <property type="match status" value="1"/>
</dbReference>
<dbReference type="InterPro" id="IPR001763">
    <property type="entry name" value="Rhodanese-like_dom"/>
</dbReference>
<evidence type="ECO:0000313" key="14">
    <source>
        <dbReference type="EMBL" id="CAE1332207.1"/>
    </source>
</evidence>
<sequence length="342" mass="39187">MQTRIALDPDTICDACTYKGKDGKRQRPIWKDSKTGNQYRPSYNISPGHHTPVMLSSKHCASELEPLTERVIQPMYWGLVPSWHKGDPKKMAYGTNNCKSETMLEKRTFKTPLEKGRRCVVLADGFYEWKKEGGVKQPYFFTSSLESSIKSESEDIKPGNDLLKFDPKEQERKSKQEIKSEPGQDEMTDREEKESIEEKKPLLMMAGVFDICYKSDGSEPLYSYSVLTVPASSIMTNIHHRMPAILSNEEEVEKWLNFDEVALKEAVDVIKSQECLKFSPVSTFVNNSQNNSPECIKPIVESKPKNLLTNWLSGSKKKTKEELKEEDEEEEEIVSKKVKLEK</sequence>
<comment type="similarity">
    <text evidence="1">Belongs to the SOS response-associated peptidase family.</text>
</comment>
<evidence type="ECO:0000256" key="3">
    <source>
        <dbReference type="ARBA" id="ARBA00022670"/>
    </source>
</evidence>
<dbReference type="GO" id="GO:0003697">
    <property type="term" value="F:single-stranded DNA binding"/>
    <property type="evidence" value="ECO:0007669"/>
    <property type="project" value="InterPro"/>
</dbReference>
<dbReference type="GO" id="GO:0106300">
    <property type="term" value="P:protein-DNA covalent cross-linking repair"/>
    <property type="evidence" value="ECO:0007669"/>
    <property type="project" value="InterPro"/>
</dbReference>
<evidence type="ECO:0000313" key="15">
    <source>
        <dbReference type="Proteomes" id="UP000597762"/>
    </source>
</evidence>
<keyword evidence="15" id="KW-1185">Reference proteome</keyword>
<feature type="compositionally biased region" description="Basic and acidic residues" evidence="12">
    <location>
        <begin position="333"/>
        <end position="342"/>
    </location>
</feature>
<keyword evidence="3" id="KW-0645">Protease</keyword>
<organism evidence="14 15">
    <name type="scientific">Acanthosepion pharaonis</name>
    <name type="common">Pharaoh cuttlefish</name>
    <name type="synonym">Sepia pharaonis</name>
    <dbReference type="NCBI Taxonomy" id="158019"/>
    <lineage>
        <taxon>Eukaryota</taxon>
        <taxon>Metazoa</taxon>
        <taxon>Spiralia</taxon>
        <taxon>Lophotrochozoa</taxon>
        <taxon>Mollusca</taxon>
        <taxon>Cephalopoda</taxon>
        <taxon>Coleoidea</taxon>
        <taxon>Decapodiformes</taxon>
        <taxon>Sepiida</taxon>
        <taxon>Sepiina</taxon>
        <taxon>Sepiidae</taxon>
        <taxon>Acanthosepion</taxon>
    </lineage>
</organism>
<dbReference type="Proteomes" id="UP000597762">
    <property type="component" value="Unassembled WGS sequence"/>
</dbReference>
<dbReference type="PROSITE" id="PS50206">
    <property type="entry name" value="RHODANESE_3"/>
    <property type="match status" value="1"/>
</dbReference>
<feature type="compositionally biased region" description="Basic and acidic residues" evidence="12">
    <location>
        <begin position="151"/>
        <end position="182"/>
    </location>
</feature>
<dbReference type="EMBL" id="CAHIKZ030005629">
    <property type="protein sequence ID" value="CAE1332207.1"/>
    <property type="molecule type" value="Genomic_DNA"/>
</dbReference>
<gene>
    <name evidence="14" type="ORF">SPHA_81269</name>
</gene>
<evidence type="ECO:0000256" key="5">
    <source>
        <dbReference type="ARBA" id="ARBA00022801"/>
    </source>
</evidence>
<dbReference type="Pfam" id="PF02586">
    <property type="entry name" value="SRAP"/>
    <property type="match status" value="1"/>
</dbReference>
<dbReference type="Gene3D" id="3.90.1680.10">
    <property type="entry name" value="SOS response associated peptidase-like"/>
    <property type="match status" value="1"/>
</dbReference>
<dbReference type="OrthoDB" id="2111841at2759"/>
<evidence type="ECO:0000256" key="1">
    <source>
        <dbReference type="ARBA" id="ARBA00008136"/>
    </source>
</evidence>
<evidence type="ECO:0000259" key="13">
    <source>
        <dbReference type="PROSITE" id="PS50206"/>
    </source>
</evidence>
<evidence type="ECO:0000256" key="2">
    <source>
        <dbReference type="ARBA" id="ARBA00015888"/>
    </source>
</evidence>
<proteinExistence type="inferred from homology"/>
<evidence type="ECO:0000256" key="11">
    <source>
        <dbReference type="ARBA" id="ARBA00031130"/>
    </source>
</evidence>
<dbReference type="AlphaFoldDB" id="A0A812EUS4"/>
<feature type="region of interest" description="Disordered" evidence="12">
    <location>
        <begin position="317"/>
        <end position="342"/>
    </location>
</feature>
<keyword evidence="5" id="KW-0378">Hydrolase</keyword>
<evidence type="ECO:0000256" key="12">
    <source>
        <dbReference type="SAM" id="MobiDB-lite"/>
    </source>
</evidence>
<reference evidence="14" key="1">
    <citation type="submission" date="2021-01" db="EMBL/GenBank/DDBJ databases">
        <authorList>
            <person name="Li R."/>
            <person name="Bekaert M."/>
        </authorList>
    </citation>
    <scope>NUCLEOTIDE SEQUENCE</scope>
    <source>
        <strain evidence="14">Farmed</strain>
    </source>
</reference>